<dbReference type="Proteomes" id="UP000231451">
    <property type="component" value="Unassembled WGS sequence"/>
</dbReference>
<feature type="compositionally biased region" description="Low complexity" evidence="1">
    <location>
        <begin position="645"/>
        <end position="668"/>
    </location>
</feature>
<comment type="caution">
    <text evidence="3">The sequence shown here is derived from an EMBL/GenBank/DDBJ whole genome shotgun (WGS) entry which is preliminary data.</text>
</comment>
<feature type="region of interest" description="Disordered" evidence="1">
    <location>
        <begin position="623"/>
        <end position="720"/>
    </location>
</feature>
<dbReference type="InterPro" id="IPR025101">
    <property type="entry name" value="DUF4012"/>
</dbReference>
<dbReference type="EMBL" id="PEBK01000002">
    <property type="protein sequence ID" value="PJM75815.1"/>
    <property type="molecule type" value="Genomic_DNA"/>
</dbReference>
<dbReference type="AlphaFoldDB" id="A0A2M9HG56"/>
<feature type="compositionally biased region" description="Gly residues" evidence="1">
    <location>
        <begin position="669"/>
        <end position="687"/>
    </location>
</feature>
<sequence>MQAYPRHCKSKGHRLLEQMSLPAKVGFGVVSAILGLFLSVVGVYAVSAISMWYEANRMIDSAESLANSALGCGGDTDIATASKQLVTSTRKLRDEFNSPKWTLVEKHTSYGNDIVAVRTMLDSMGTLVDGPFTDLLNLSDRLNGFSMKNKTVDVSALMDAPKILKSAHKDINAQVKALDAVPETKIGKLNQAVQMEKAGLQSVDSTLTEYTNLVNALPDLLGEKGERTYLMAVYNPAELRSGGGMVGTVAEITANKGKVTIEDFNSTINFTYGTAPFDSQNVQEAAIFGDQVYRYPQTTTVNPNYQRAAVNLKNLWKAQKGNKNKNVAGVIAVDPVFLQSLVGATGSVTLDDGKVVDGTSTVKFFLKDLYVDHPDFNEQNQYVDEASKKIMNSIFSNLNSSTVSGVLKSLRDTSQSGHFKMWMKDQSEFDALVDTNIINENAAGKLPDSETNPVTGVYLTEAQPSKLDWYLQTETEVIKTCDENYQSMQNRLTDKVDAWPRATSLARVSSDDLGDEYTVTFTMKNTLTKDQVKKLPSFVVGEKAPGKMQLRLFLMAPKGGEITSVAYEKADFISNGEVEDHQFMNIKMADLGPGESMTIAYTVRVPKTAKAALNMVTTPIINETGIQTGSGGKVTDKCSASQANPSTPAPSGSTSSAQSQSSSAAGSAGSAGSGSGSGSGSGAGSSAGSGSTADATDPMASVDELKSRFSCPVDIRAMAG</sequence>
<reference evidence="3 4" key="1">
    <citation type="submission" date="2017-10" db="EMBL/GenBank/DDBJ databases">
        <title>Draft genome sequences of strains TRE 1, TRE 9, TRE H and TRI 7, isolated from tamarins, belonging to four potential novel Bifidobacterium species.</title>
        <authorList>
            <person name="Mattarelli P."/>
            <person name="Modesto M."/>
            <person name="Puglisi E."/>
            <person name="Morelli L."/>
            <person name="Spezio C."/>
            <person name="Bonetti A."/>
            <person name="Sandri C."/>
        </authorList>
    </citation>
    <scope>NUCLEOTIDE SEQUENCE [LARGE SCALE GENOMIC DNA]</scope>
    <source>
        <strain evidence="4">TRI7</strain>
    </source>
</reference>
<name>A0A2M9HG56_9BIFI</name>
<proteinExistence type="predicted"/>
<accession>A0A2M9HG56</accession>
<organism evidence="3 4">
    <name type="scientific">Bifidobacterium simiarum</name>
    <dbReference type="NCBI Taxonomy" id="2045441"/>
    <lineage>
        <taxon>Bacteria</taxon>
        <taxon>Bacillati</taxon>
        <taxon>Actinomycetota</taxon>
        <taxon>Actinomycetes</taxon>
        <taxon>Bifidobacteriales</taxon>
        <taxon>Bifidobacteriaceae</taxon>
        <taxon>Bifidobacterium</taxon>
    </lineage>
</organism>
<keyword evidence="2" id="KW-1133">Transmembrane helix</keyword>
<feature type="transmembrane region" description="Helical" evidence="2">
    <location>
        <begin position="21"/>
        <end position="53"/>
    </location>
</feature>
<keyword evidence="4" id="KW-1185">Reference proteome</keyword>
<keyword evidence="2" id="KW-0472">Membrane</keyword>
<evidence type="ECO:0000256" key="1">
    <source>
        <dbReference type="SAM" id="MobiDB-lite"/>
    </source>
</evidence>
<keyword evidence="2" id="KW-0812">Transmembrane</keyword>
<dbReference type="Pfam" id="PF13196">
    <property type="entry name" value="DUF4012"/>
    <property type="match status" value="1"/>
</dbReference>
<evidence type="ECO:0000313" key="4">
    <source>
        <dbReference type="Proteomes" id="UP000231451"/>
    </source>
</evidence>
<protein>
    <submittedName>
        <fullName evidence="3">Chemotaxis protein</fullName>
    </submittedName>
</protein>
<evidence type="ECO:0000256" key="2">
    <source>
        <dbReference type="SAM" id="Phobius"/>
    </source>
</evidence>
<gene>
    <name evidence="3" type="ORF">CSQ87_02805</name>
</gene>
<dbReference type="OrthoDB" id="3203519at2"/>
<evidence type="ECO:0000313" key="3">
    <source>
        <dbReference type="EMBL" id="PJM75815.1"/>
    </source>
</evidence>